<organism evidence="5 6">
    <name type="scientific">Diploscapter pachys</name>
    <dbReference type="NCBI Taxonomy" id="2018661"/>
    <lineage>
        <taxon>Eukaryota</taxon>
        <taxon>Metazoa</taxon>
        <taxon>Ecdysozoa</taxon>
        <taxon>Nematoda</taxon>
        <taxon>Chromadorea</taxon>
        <taxon>Rhabditida</taxon>
        <taxon>Rhabditina</taxon>
        <taxon>Rhabditomorpha</taxon>
        <taxon>Rhabditoidea</taxon>
        <taxon>Rhabditidae</taxon>
        <taxon>Diploscapter</taxon>
    </lineage>
</organism>
<name>A0A2A2KEI5_9BILA</name>
<dbReference type="PANTHER" id="PTHR15398">
    <property type="entry name" value="BROMODOMAIN-CONTAINING PROTEIN 8"/>
    <property type="match status" value="1"/>
</dbReference>
<evidence type="ECO:0000313" key="6">
    <source>
        <dbReference type="Proteomes" id="UP000218231"/>
    </source>
</evidence>
<dbReference type="InterPro" id="IPR001487">
    <property type="entry name" value="Bromodomain"/>
</dbReference>
<dbReference type="EMBL" id="LIAE01008826">
    <property type="protein sequence ID" value="PAV72320.1"/>
    <property type="molecule type" value="Genomic_DNA"/>
</dbReference>
<feature type="domain" description="Bromo" evidence="4">
    <location>
        <begin position="566"/>
        <end position="636"/>
    </location>
</feature>
<accession>A0A2A2KEI5</accession>
<keyword evidence="6" id="KW-1185">Reference proteome</keyword>
<dbReference type="PROSITE" id="PS50014">
    <property type="entry name" value="BROMODOMAIN_2"/>
    <property type="match status" value="1"/>
</dbReference>
<feature type="region of interest" description="Disordered" evidence="3">
    <location>
        <begin position="679"/>
        <end position="715"/>
    </location>
</feature>
<dbReference type="SMART" id="SM00297">
    <property type="entry name" value="BROMO"/>
    <property type="match status" value="1"/>
</dbReference>
<dbReference type="GO" id="GO:0035267">
    <property type="term" value="C:NuA4 histone acetyltransferase complex"/>
    <property type="evidence" value="ECO:0007669"/>
    <property type="project" value="TreeGrafter"/>
</dbReference>
<dbReference type="PANTHER" id="PTHR15398:SF4">
    <property type="entry name" value="BROMODOMAIN-CONTAINING PROTEIN 8 ISOFORM X1"/>
    <property type="match status" value="1"/>
</dbReference>
<dbReference type="Pfam" id="PF00439">
    <property type="entry name" value="Bromodomain"/>
    <property type="match status" value="1"/>
</dbReference>
<dbReference type="Gene3D" id="1.20.920.10">
    <property type="entry name" value="Bromodomain-like"/>
    <property type="match status" value="1"/>
</dbReference>
<feature type="compositionally biased region" description="Basic and acidic residues" evidence="3">
    <location>
        <begin position="403"/>
        <end position="412"/>
    </location>
</feature>
<dbReference type="Proteomes" id="UP000218231">
    <property type="component" value="Unassembled WGS sequence"/>
</dbReference>
<comment type="caution">
    <text evidence="5">The sequence shown here is derived from an EMBL/GenBank/DDBJ whole genome shotgun (WGS) entry which is preliminary data.</text>
</comment>
<feature type="compositionally biased region" description="Polar residues" evidence="3">
    <location>
        <begin position="471"/>
        <end position="481"/>
    </location>
</feature>
<evidence type="ECO:0000256" key="3">
    <source>
        <dbReference type="SAM" id="MobiDB-lite"/>
    </source>
</evidence>
<feature type="region of interest" description="Disordered" evidence="3">
    <location>
        <begin position="163"/>
        <end position="372"/>
    </location>
</feature>
<feature type="region of interest" description="Disordered" evidence="3">
    <location>
        <begin position="468"/>
        <end position="493"/>
    </location>
</feature>
<feature type="compositionally biased region" description="Basic and acidic residues" evidence="3">
    <location>
        <begin position="319"/>
        <end position="331"/>
    </location>
</feature>
<dbReference type="EMBL" id="LIAE01008826">
    <property type="protein sequence ID" value="PAV72322.1"/>
    <property type="molecule type" value="Genomic_DNA"/>
</dbReference>
<feature type="region of interest" description="Disordered" evidence="3">
    <location>
        <begin position="387"/>
        <end position="421"/>
    </location>
</feature>
<dbReference type="OrthoDB" id="1742084at2759"/>
<evidence type="ECO:0000256" key="1">
    <source>
        <dbReference type="ARBA" id="ARBA00023117"/>
    </source>
</evidence>
<dbReference type="EMBL" id="LIAE01008826">
    <property type="protein sequence ID" value="PAV72319.1"/>
    <property type="molecule type" value="Genomic_DNA"/>
</dbReference>
<feature type="compositionally biased region" description="Polar residues" evidence="3">
    <location>
        <begin position="205"/>
        <end position="214"/>
    </location>
</feature>
<dbReference type="AlphaFoldDB" id="A0A2A2KEI5"/>
<feature type="compositionally biased region" description="Polar residues" evidence="3">
    <location>
        <begin position="231"/>
        <end position="240"/>
    </location>
</feature>
<evidence type="ECO:0000256" key="2">
    <source>
        <dbReference type="PROSITE-ProRule" id="PRU00035"/>
    </source>
</evidence>
<dbReference type="STRING" id="2018661.A0A2A2KEI5"/>
<sequence length="715" mass="81187">MKVHLKWTAQMQYALMQGYQTFDDWDSRAKAVNEWMDDSRKAVVTTKDCKQELERLMNLPCPKPVDPISIESGSYSRKAVIESWVQHLKHEADKEIDVEHELQLVQIRQKADLLEKVDAGKLTPEELDELLEQLRKEDEEAPDVEQRYIVINAYAARFRELEQMKKDGTKSKSSSRKAGGGGKSERLSATRRGLQSPVGAKNLFRSPSPNSRSPIKSPIRPVAEALRDAHSSSIEQQQQVAVKKLPISGEKQRVRELKEELDSHQERHENVVEVEKKKPAQKNIHHKMNEEMSLNEKALETPSVKKRKLEEPSTSGGKKKSESASKKRDNADAVSVAASESSRHSDSSSVVAKSGSVSVSAKEPLLVKQPHQTVEIMTDISIRHQLNVMVRQEKKQPRRQSKRPTESEDKGPHKSTQTGRVDFEREDVVFVNCVQSGKVYQKPIKVEDSRTKVEDWSDEDELSLEKLARKSASTNSPSQDALPSERDTSSAFGGKEANFDVMLVYEVDQWVAEEYSKRPGYEMVRIEADLQHTPVKRRKEEKGTRGIGTEKEEIKRALLSAWNIISTGPNAHIFATPVTDDVEEGYSKVVKRRMDLATIKKEIESGAIMNWLELKHKLMQMFANAVMYNSTEHFVNNTSKKLAEESIENARLMFVETLKNKTSVGHGRRSKMLGMKKIVSTGPNQPMKISSFPPRGTKRQILWKKSTEDRQRHNV</sequence>
<reference evidence="5 6" key="1">
    <citation type="journal article" date="2017" name="Curr. Biol.">
        <title>Genome architecture and evolution of a unichromosomal asexual nematode.</title>
        <authorList>
            <person name="Fradin H."/>
            <person name="Zegar C."/>
            <person name="Gutwein M."/>
            <person name="Lucas J."/>
            <person name="Kovtun M."/>
            <person name="Corcoran D."/>
            <person name="Baugh L.R."/>
            <person name="Kiontke K."/>
            <person name="Gunsalus K."/>
            <person name="Fitch D.H."/>
            <person name="Piano F."/>
        </authorList>
    </citation>
    <scope>NUCLEOTIDE SEQUENCE [LARGE SCALE GENOMIC DNA]</scope>
    <source>
        <strain evidence="5">PF1309</strain>
    </source>
</reference>
<proteinExistence type="predicted"/>
<gene>
    <name evidence="5" type="ORF">WR25_17925</name>
</gene>
<evidence type="ECO:0000313" key="5">
    <source>
        <dbReference type="EMBL" id="PAV72320.1"/>
    </source>
</evidence>
<dbReference type="InterPro" id="IPR036427">
    <property type="entry name" value="Bromodomain-like_sf"/>
</dbReference>
<feature type="compositionally biased region" description="Basic and acidic residues" evidence="3">
    <location>
        <begin position="705"/>
        <end position="715"/>
    </location>
</feature>
<feature type="compositionally biased region" description="Basic and acidic residues" evidence="3">
    <location>
        <begin position="250"/>
        <end position="278"/>
    </location>
</feature>
<keyword evidence="1 2" id="KW-0103">Bromodomain</keyword>
<dbReference type="EMBL" id="LIAE01008826">
    <property type="protein sequence ID" value="PAV72321.1"/>
    <property type="molecule type" value="Genomic_DNA"/>
</dbReference>
<protein>
    <recommendedName>
        <fullName evidence="4">Bromo domain-containing protein</fullName>
    </recommendedName>
</protein>
<dbReference type="SUPFAM" id="SSF47370">
    <property type="entry name" value="Bromodomain"/>
    <property type="match status" value="1"/>
</dbReference>
<feature type="compositionally biased region" description="Low complexity" evidence="3">
    <location>
        <begin position="347"/>
        <end position="361"/>
    </location>
</feature>
<evidence type="ECO:0000259" key="4">
    <source>
        <dbReference type="PROSITE" id="PS50014"/>
    </source>
</evidence>